<name>A0ABW4W0U1_9BACI</name>
<evidence type="ECO:0000313" key="1">
    <source>
        <dbReference type="EMBL" id="MFD2045422.1"/>
    </source>
</evidence>
<keyword evidence="2" id="KW-1185">Reference proteome</keyword>
<dbReference type="Gene3D" id="3.10.180.10">
    <property type="entry name" value="2,3-Dihydroxybiphenyl 1,2-Dioxygenase, domain 1"/>
    <property type="match status" value="1"/>
</dbReference>
<evidence type="ECO:0000313" key="2">
    <source>
        <dbReference type="Proteomes" id="UP001597383"/>
    </source>
</evidence>
<dbReference type="InterPro" id="IPR029068">
    <property type="entry name" value="Glyas_Bleomycin-R_OHBP_Dase"/>
</dbReference>
<sequence length="217" mass="25678">MQLFHYHWWTNKVEELENFYANRGFEVSQRVGRYKGEMQTFNSPLTWEDFREETIFFRIIEMRKGQINVTFGNGKTDRFDHIGFLVDSLEYMEIVKRAVVHGLLVSEGERRTFISTPWKFRIELQQRNDAVTEDSYPFIDAMKIQLPFKTSHPKGLAELFGWEITQEKKSEIKLESENFAMLFKDAETTLLEAVRFQIEDRRDDVDPVGVGLFAEID</sequence>
<reference evidence="2" key="1">
    <citation type="journal article" date="2019" name="Int. J. Syst. Evol. Microbiol.">
        <title>The Global Catalogue of Microorganisms (GCM) 10K type strain sequencing project: providing services to taxonomists for standard genome sequencing and annotation.</title>
        <authorList>
            <consortium name="The Broad Institute Genomics Platform"/>
            <consortium name="The Broad Institute Genome Sequencing Center for Infectious Disease"/>
            <person name="Wu L."/>
            <person name="Ma J."/>
        </authorList>
    </citation>
    <scope>NUCLEOTIDE SEQUENCE [LARGE SCALE GENOMIC DNA]</scope>
    <source>
        <strain evidence="2">R28</strain>
    </source>
</reference>
<accession>A0ABW4W0U1</accession>
<dbReference type="Proteomes" id="UP001597383">
    <property type="component" value="Unassembled WGS sequence"/>
</dbReference>
<protein>
    <recommendedName>
        <fullName evidence="3">VOC domain-containing protein</fullName>
    </recommendedName>
</protein>
<evidence type="ECO:0008006" key="3">
    <source>
        <dbReference type="Google" id="ProtNLM"/>
    </source>
</evidence>
<dbReference type="SUPFAM" id="SSF54593">
    <property type="entry name" value="Glyoxalase/Bleomycin resistance protein/Dihydroxybiphenyl dioxygenase"/>
    <property type="match status" value="1"/>
</dbReference>
<proteinExistence type="predicted"/>
<dbReference type="RefSeq" id="WP_377558063.1">
    <property type="nucleotide sequence ID" value="NZ_JBHUHQ010000019.1"/>
</dbReference>
<dbReference type="EMBL" id="JBHUHQ010000019">
    <property type="protein sequence ID" value="MFD2045422.1"/>
    <property type="molecule type" value="Genomic_DNA"/>
</dbReference>
<comment type="caution">
    <text evidence="1">The sequence shown here is derived from an EMBL/GenBank/DDBJ whole genome shotgun (WGS) entry which is preliminary data.</text>
</comment>
<organism evidence="1 2">
    <name type="scientific">Ornithinibacillus salinisoli</name>
    <dbReference type="NCBI Taxonomy" id="1848459"/>
    <lineage>
        <taxon>Bacteria</taxon>
        <taxon>Bacillati</taxon>
        <taxon>Bacillota</taxon>
        <taxon>Bacilli</taxon>
        <taxon>Bacillales</taxon>
        <taxon>Bacillaceae</taxon>
        <taxon>Ornithinibacillus</taxon>
    </lineage>
</organism>
<gene>
    <name evidence="1" type="ORF">ACFSJF_14170</name>
</gene>